<gene>
    <name evidence="2" type="ORF">FHX40_2587</name>
</gene>
<dbReference type="Proteomes" id="UP000319213">
    <property type="component" value="Unassembled WGS sequence"/>
</dbReference>
<keyword evidence="2" id="KW-0413">Isomerase</keyword>
<protein>
    <submittedName>
        <fullName evidence="2">Trans-2,3-dihydro-3-hydroxyanthranilate isomerase</fullName>
    </submittedName>
</protein>
<proteinExistence type="predicted"/>
<reference evidence="2 3" key="1">
    <citation type="submission" date="2019-06" db="EMBL/GenBank/DDBJ databases">
        <title>Sequencing the genomes of 1000 actinobacteria strains.</title>
        <authorList>
            <person name="Klenk H.-P."/>
        </authorList>
    </citation>
    <scope>NUCLEOTIDE SEQUENCE [LARGE SCALE GENOMIC DNA]</scope>
    <source>
        <strain evidence="2 3">DSM 43186</strain>
    </source>
</reference>
<organism evidence="2 3">
    <name type="scientific">Thermopolyspora flexuosa</name>
    <dbReference type="NCBI Taxonomy" id="103836"/>
    <lineage>
        <taxon>Bacteria</taxon>
        <taxon>Bacillati</taxon>
        <taxon>Actinomycetota</taxon>
        <taxon>Actinomycetes</taxon>
        <taxon>Streptosporangiales</taxon>
        <taxon>Streptosporangiaceae</taxon>
        <taxon>Thermopolyspora</taxon>
    </lineage>
</organism>
<evidence type="ECO:0000313" key="2">
    <source>
        <dbReference type="EMBL" id="TQM75865.1"/>
    </source>
</evidence>
<dbReference type="InterPro" id="IPR003719">
    <property type="entry name" value="Phenazine_PhzF-like"/>
</dbReference>
<evidence type="ECO:0000256" key="1">
    <source>
        <dbReference type="PIRSR" id="PIRSR016184-1"/>
    </source>
</evidence>
<dbReference type="Gene3D" id="3.10.310.10">
    <property type="entry name" value="Diaminopimelate Epimerase, Chain A, domain 1"/>
    <property type="match status" value="2"/>
</dbReference>
<dbReference type="GO" id="GO:0016853">
    <property type="term" value="F:isomerase activity"/>
    <property type="evidence" value="ECO:0007669"/>
    <property type="project" value="UniProtKB-KW"/>
</dbReference>
<dbReference type="PANTHER" id="PTHR13774">
    <property type="entry name" value="PHENAZINE BIOSYNTHESIS PROTEIN"/>
    <property type="match status" value="1"/>
</dbReference>
<feature type="active site" evidence="1">
    <location>
        <position position="48"/>
    </location>
</feature>
<dbReference type="EMBL" id="VFPQ01000001">
    <property type="protein sequence ID" value="TQM75865.1"/>
    <property type="molecule type" value="Genomic_DNA"/>
</dbReference>
<evidence type="ECO:0000313" key="3">
    <source>
        <dbReference type="Proteomes" id="UP000319213"/>
    </source>
</evidence>
<dbReference type="GO" id="GO:0005737">
    <property type="term" value="C:cytoplasm"/>
    <property type="evidence" value="ECO:0007669"/>
    <property type="project" value="TreeGrafter"/>
</dbReference>
<dbReference type="Pfam" id="PF02567">
    <property type="entry name" value="PhzC-PhzF"/>
    <property type="match status" value="1"/>
</dbReference>
<dbReference type="NCBIfam" id="TIGR00654">
    <property type="entry name" value="PhzF_family"/>
    <property type="match status" value="1"/>
</dbReference>
<dbReference type="PIRSF" id="PIRSF016184">
    <property type="entry name" value="PhzC_PhzF"/>
    <property type="match status" value="1"/>
</dbReference>
<dbReference type="AlphaFoldDB" id="A0A543IZ60"/>
<accession>A0A543IZ60</accession>
<dbReference type="PANTHER" id="PTHR13774:SF32">
    <property type="entry name" value="ANTISENSE-ENHANCING SEQUENCE 1"/>
    <property type="match status" value="1"/>
</dbReference>
<dbReference type="SUPFAM" id="SSF54506">
    <property type="entry name" value="Diaminopimelate epimerase-like"/>
    <property type="match status" value="1"/>
</dbReference>
<comment type="caution">
    <text evidence="2">The sequence shown here is derived from an EMBL/GenBank/DDBJ whole genome shotgun (WGS) entry which is preliminary data.</text>
</comment>
<name>A0A543IZ60_9ACTN</name>
<keyword evidence="3" id="KW-1185">Reference proteome</keyword>
<sequence>MITVHPYVILDVFTDTPLEGNALAVFPKAAAIPSDRMQAIAREMNLSETVFILPAEGEGDARIRIFTPAAELPFAGHPTLGAAHFLAERDGRERVVLETGAGPVPVVFEREAGGDGPGRLGRGRMRQPIPTWGPYDRAGDVLAALGVAGAELPVELYVNGPRFVYVVLDDPARVAALRPDLNALAALGDVGVYCVAGSGTRWKARLFAPAIGVTEDPATGSAAGPAAVHLARHGRIAYGEEIEISQGAEVNRPSTLYARVLGEGDRIDAVEVGGSAVPVARGELLV</sequence>